<keyword evidence="7 10" id="KW-0256">Endoplasmic reticulum</keyword>
<comment type="pathway">
    <text evidence="2 10">Protein modification; protein glycosylation.</text>
</comment>
<evidence type="ECO:0000256" key="7">
    <source>
        <dbReference type="ARBA" id="ARBA00022824"/>
    </source>
</evidence>
<evidence type="ECO:0000256" key="10">
    <source>
        <dbReference type="RuleBase" id="RU363110"/>
    </source>
</evidence>
<evidence type="ECO:0000256" key="8">
    <source>
        <dbReference type="ARBA" id="ARBA00022989"/>
    </source>
</evidence>
<evidence type="ECO:0000256" key="9">
    <source>
        <dbReference type="ARBA" id="ARBA00023136"/>
    </source>
</evidence>
<comment type="similarity">
    <text evidence="3 10">Belongs to the ALG6/ALG8 glucosyltransferase family.</text>
</comment>
<dbReference type="Pfam" id="PF03155">
    <property type="entry name" value="Alg6_Alg8"/>
    <property type="match status" value="1"/>
</dbReference>
<keyword evidence="8" id="KW-1133">Transmembrane helix</keyword>
<evidence type="ECO:0000256" key="5">
    <source>
        <dbReference type="ARBA" id="ARBA00022679"/>
    </source>
</evidence>
<evidence type="ECO:0000256" key="6">
    <source>
        <dbReference type="ARBA" id="ARBA00022692"/>
    </source>
</evidence>
<evidence type="ECO:0000256" key="1">
    <source>
        <dbReference type="ARBA" id="ARBA00004477"/>
    </source>
</evidence>
<protein>
    <recommendedName>
        <fullName evidence="10">Alpha-1,3-glucosyltransferase</fullName>
        <ecNumber evidence="10">2.4.1.-</ecNumber>
    </recommendedName>
</protein>
<dbReference type="GO" id="GO:0005789">
    <property type="term" value="C:endoplasmic reticulum membrane"/>
    <property type="evidence" value="ECO:0007669"/>
    <property type="project" value="UniProtKB-SubCell"/>
</dbReference>
<keyword evidence="6" id="KW-0812">Transmembrane</keyword>
<accession>A0AAD4X6A6</accession>
<keyword evidence="5 10" id="KW-0808">Transferase</keyword>
<evidence type="ECO:0000313" key="12">
    <source>
        <dbReference type="Proteomes" id="UP001202328"/>
    </source>
</evidence>
<comment type="subcellular location">
    <subcellularLocation>
        <location evidence="1 10">Endoplasmic reticulum membrane</location>
        <topology evidence="1 10">Multi-pass membrane protein</topology>
    </subcellularLocation>
</comment>
<reference evidence="11" key="1">
    <citation type="submission" date="2022-04" db="EMBL/GenBank/DDBJ databases">
        <title>A functionally conserved STORR gene fusion in Papaver species that diverged 16.8 million years ago.</title>
        <authorList>
            <person name="Catania T."/>
        </authorList>
    </citation>
    <scope>NUCLEOTIDE SEQUENCE</scope>
    <source>
        <strain evidence="11">S-188037</strain>
    </source>
</reference>
<keyword evidence="12" id="KW-1185">Reference proteome</keyword>
<dbReference type="Proteomes" id="UP001202328">
    <property type="component" value="Unassembled WGS sequence"/>
</dbReference>
<evidence type="ECO:0000256" key="2">
    <source>
        <dbReference type="ARBA" id="ARBA00004922"/>
    </source>
</evidence>
<gene>
    <name evidence="11" type="ORF">MKW98_025144</name>
</gene>
<name>A0AAD4X6A6_9MAGN</name>
<dbReference type="AlphaFoldDB" id="A0AAD4X6A6"/>
<proteinExistence type="inferred from homology"/>
<dbReference type="EC" id="2.4.1.-" evidence="10"/>
<evidence type="ECO:0000313" key="11">
    <source>
        <dbReference type="EMBL" id="KAI3853627.1"/>
    </source>
</evidence>
<keyword evidence="9" id="KW-0472">Membrane</keyword>
<dbReference type="EMBL" id="JAJJMB010015535">
    <property type="protein sequence ID" value="KAI3853627.1"/>
    <property type="molecule type" value="Genomic_DNA"/>
</dbReference>
<comment type="caution">
    <text evidence="11">The sequence shown here is derived from an EMBL/GenBank/DDBJ whole genome shotgun (WGS) entry which is preliminary data.</text>
</comment>
<evidence type="ECO:0000256" key="4">
    <source>
        <dbReference type="ARBA" id="ARBA00022676"/>
    </source>
</evidence>
<evidence type="ECO:0000256" key="3">
    <source>
        <dbReference type="ARBA" id="ARBA00008715"/>
    </source>
</evidence>
<dbReference type="PANTHER" id="PTHR12413">
    <property type="entry name" value="DOLICHYL GLYCOSYLTRANSFERASE"/>
    <property type="match status" value="1"/>
</dbReference>
<organism evidence="11 12">
    <name type="scientific">Papaver atlanticum</name>
    <dbReference type="NCBI Taxonomy" id="357466"/>
    <lineage>
        <taxon>Eukaryota</taxon>
        <taxon>Viridiplantae</taxon>
        <taxon>Streptophyta</taxon>
        <taxon>Embryophyta</taxon>
        <taxon>Tracheophyta</taxon>
        <taxon>Spermatophyta</taxon>
        <taxon>Magnoliopsida</taxon>
        <taxon>Ranunculales</taxon>
        <taxon>Papaveraceae</taxon>
        <taxon>Papaveroideae</taxon>
        <taxon>Papaver</taxon>
    </lineage>
</organism>
<dbReference type="GO" id="GO:0042281">
    <property type="term" value="F:dolichyl pyrophosphate Man9GlcNAc2 alpha-1,3-glucosyltransferase activity"/>
    <property type="evidence" value="ECO:0007669"/>
    <property type="project" value="TreeGrafter"/>
</dbReference>
<sequence>MAWHLAFILLSPYLIDHGHFQYNCTSLGLTVGAVAAIFSKNKLVACILFSLAFNHKQNSDKRDFCSRKYKCCHWYRQPSRRSHRMPNLRAPSVKLKIEEVGDLATL</sequence>
<dbReference type="PANTHER" id="PTHR12413:SF1">
    <property type="entry name" value="DOLICHYL PYROPHOSPHATE MAN9GLCNAC2 ALPHA-1,3-GLUCOSYLTRANSFERASE"/>
    <property type="match status" value="1"/>
</dbReference>
<keyword evidence="4 10" id="KW-0328">Glycosyltransferase</keyword>
<dbReference type="InterPro" id="IPR004856">
    <property type="entry name" value="Glyco_trans_ALG6/ALG8"/>
</dbReference>